<dbReference type="AlphaFoldDB" id="A0A8S0PPI6"/>
<gene>
    <name evidence="2" type="ORF">OLEA9_A092240</name>
</gene>
<protein>
    <submittedName>
        <fullName evidence="2">Uncharacterized protein</fullName>
    </submittedName>
</protein>
<feature type="compositionally biased region" description="Low complexity" evidence="1">
    <location>
        <begin position="267"/>
        <end position="277"/>
    </location>
</feature>
<evidence type="ECO:0000313" key="2">
    <source>
        <dbReference type="EMBL" id="CAA2956146.1"/>
    </source>
</evidence>
<feature type="compositionally biased region" description="Basic and acidic residues" evidence="1">
    <location>
        <begin position="199"/>
        <end position="243"/>
    </location>
</feature>
<feature type="non-terminal residue" evidence="2">
    <location>
        <position position="1"/>
    </location>
</feature>
<sequence>MMEFKFRIPESARLRAHILQRSNLKYVKTVMDQFDEQHREDFRNSSLRYLADVPDIQFSGQLIQQLVFRTIRIDKLYELWFSMQGHLMRFGLQERLLHGFRGTWAKKFQKAKRMKEKEITYTVHDFPIAMQVWAYEALPEVGERFAERLHVYATLRPTDAEEQQPYFSTLMPYDEPPVPILDDIARTVVAPQFNASGGDGRDGGYAARKDSEEEASEGGRSEEQTSGGDEEKGVSGSDLDVKPKIQQHVTSECTSLREFLATLVARAGPTTAEPATRAETEADVSGSLPEDIYGGPAEPCPYESDISIDTGNMQ</sequence>
<dbReference type="Gramene" id="OE9A092240T1">
    <property type="protein sequence ID" value="OE9A092240C1"/>
    <property type="gene ID" value="OE9A092240"/>
</dbReference>
<keyword evidence="3" id="KW-1185">Reference proteome</keyword>
<feature type="region of interest" description="Disordered" evidence="1">
    <location>
        <begin position="267"/>
        <end position="314"/>
    </location>
</feature>
<dbReference type="PANTHER" id="PTHR48449:SF1">
    <property type="entry name" value="DUF1985 DOMAIN-CONTAINING PROTEIN"/>
    <property type="match status" value="1"/>
</dbReference>
<comment type="caution">
    <text evidence="2">The sequence shown here is derived from an EMBL/GenBank/DDBJ whole genome shotgun (WGS) entry which is preliminary data.</text>
</comment>
<reference evidence="2 3" key="1">
    <citation type="submission" date="2019-12" db="EMBL/GenBank/DDBJ databases">
        <authorList>
            <person name="Alioto T."/>
            <person name="Alioto T."/>
            <person name="Gomez Garrido J."/>
        </authorList>
    </citation>
    <scope>NUCLEOTIDE SEQUENCE [LARGE SCALE GENOMIC DNA]</scope>
</reference>
<feature type="region of interest" description="Disordered" evidence="1">
    <location>
        <begin position="192"/>
        <end position="244"/>
    </location>
</feature>
<evidence type="ECO:0000313" key="3">
    <source>
        <dbReference type="Proteomes" id="UP000594638"/>
    </source>
</evidence>
<evidence type="ECO:0000256" key="1">
    <source>
        <dbReference type="SAM" id="MobiDB-lite"/>
    </source>
</evidence>
<dbReference type="PANTHER" id="PTHR48449">
    <property type="entry name" value="DUF1985 DOMAIN-CONTAINING PROTEIN"/>
    <property type="match status" value="1"/>
</dbReference>
<organism evidence="2 3">
    <name type="scientific">Olea europaea subsp. europaea</name>
    <dbReference type="NCBI Taxonomy" id="158383"/>
    <lineage>
        <taxon>Eukaryota</taxon>
        <taxon>Viridiplantae</taxon>
        <taxon>Streptophyta</taxon>
        <taxon>Embryophyta</taxon>
        <taxon>Tracheophyta</taxon>
        <taxon>Spermatophyta</taxon>
        <taxon>Magnoliopsida</taxon>
        <taxon>eudicotyledons</taxon>
        <taxon>Gunneridae</taxon>
        <taxon>Pentapetalae</taxon>
        <taxon>asterids</taxon>
        <taxon>lamiids</taxon>
        <taxon>Lamiales</taxon>
        <taxon>Oleaceae</taxon>
        <taxon>Oleeae</taxon>
        <taxon>Olea</taxon>
    </lineage>
</organism>
<dbReference type="EMBL" id="CACTIH010000175">
    <property type="protein sequence ID" value="CAA2956146.1"/>
    <property type="molecule type" value="Genomic_DNA"/>
</dbReference>
<proteinExistence type="predicted"/>
<name>A0A8S0PPI6_OLEEU</name>
<accession>A0A8S0PPI6</accession>
<dbReference type="Proteomes" id="UP000594638">
    <property type="component" value="Unassembled WGS sequence"/>
</dbReference>